<feature type="transmembrane region" description="Helical" evidence="2">
    <location>
        <begin position="88"/>
        <end position="108"/>
    </location>
</feature>
<evidence type="ECO:0000256" key="2">
    <source>
        <dbReference type="SAM" id="Phobius"/>
    </source>
</evidence>
<reference evidence="4 5" key="1">
    <citation type="submission" date="2024-09" db="EMBL/GenBank/DDBJ databases">
        <authorList>
            <person name="Sun Q."/>
            <person name="Mori K."/>
        </authorList>
    </citation>
    <scope>NUCLEOTIDE SEQUENCE [LARGE SCALE GENOMIC DNA]</scope>
    <source>
        <strain evidence="4 5">JCM 3331</strain>
    </source>
</reference>
<dbReference type="Pfam" id="PF13360">
    <property type="entry name" value="PQQ_2"/>
    <property type="match status" value="1"/>
</dbReference>
<feature type="domain" description="Pyrrolo-quinoline quinone repeat" evidence="3">
    <location>
        <begin position="158"/>
        <end position="304"/>
    </location>
</feature>
<feature type="region of interest" description="Disordered" evidence="1">
    <location>
        <begin position="116"/>
        <end position="137"/>
    </location>
</feature>
<dbReference type="SUPFAM" id="SSF50998">
    <property type="entry name" value="Quinoprotein alcohol dehydrogenase-like"/>
    <property type="match status" value="1"/>
</dbReference>
<evidence type="ECO:0000313" key="5">
    <source>
        <dbReference type="Proteomes" id="UP001589710"/>
    </source>
</evidence>
<protein>
    <submittedName>
        <fullName evidence="4">PQQ-binding-like beta-propeller repeat protein</fullName>
    </submittedName>
</protein>
<evidence type="ECO:0000313" key="4">
    <source>
        <dbReference type="EMBL" id="MFB9575257.1"/>
    </source>
</evidence>
<keyword evidence="5" id="KW-1185">Reference proteome</keyword>
<sequence length="565" mass="59124">MTWPPGPHQPQPPQGEFGAPFEPVEPMGPTQPVQGYGQQPPPPSQPQSQPGPYGYGYGQPQQPYPVGPATGGPGDPAGRHPSGRRRTALVAAVVAGVLVVGGGVWFAVSGGDDGRKPVAHGSADAEQPTASQPVTPPAEAEVVDTAVPVDGLNAARKPGEGKVLWMRDNGIDVPRNGADAYGPWLTGDIVAKGMYRTVSGYSVADGTRKWALKLPVDLCAAPTLPTSDGKIVVGLKESASSDSVCSVLQMIDLRTGTAGWKKTVERKGVQDLLSDVAMSIGGDLVTFGRTSASVGYRVSDGKEVFGKRQGVCQPFAFTSGPRLIAATSCRTDADEQDKQQVEEIDPATGTPKWTYRVKTGWRVQQVYSTSPPVISLKKGDGEGGAWAIVTLRDNGTYRSQMIGGKNENYAATCDADLVVSGRNLDGCAGVAADDGTFYLATKPVTVGSALTNKVVAFDLNTGKAKWRAAAPAGQIMQPLRMNGRNVIVRVEGTYRKSGAVASLAPTGGAPTMLLRHPASTTKAESSFDTARLVYAGGRSILVSARVSATDDKEEKKVKTVVVFGP</sequence>
<accession>A0ABV5RDC6</accession>
<keyword evidence="2" id="KW-0812">Transmembrane</keyword>
<feature type="region of interest" description="Disordered" evidence="1">
    <location>
        <begin position="1"/>
        <end position="84"/>
    </location>
</feature>
<dbReference type="InterPro" id="IPR011047">
    <property type="entry name" value="Quinoprotein_ADH-like_sf"/>
</dbReference>
<dbReference type="InterPro" id="IPR002372">
    <property type="entry name" value="PQQ_rpt_dom"/>
</dbReference>
<proteinExistence type="predicted"/>
<keyword evidence="2" id="KW-0472">Membrane</keyword>
<comment type="caution">
    <text evidence="4">The sequence shown here is derived from an EMBL/GenBank/DDBJ whole genome shotgun (WGS) entry which is preliminary data.</text>
</comment>
<organism evidence="4 5">
    <name type="scientific">Streptomyces yanii</name>
    <dbReference type="NCBI Taxonomy" id="78510"/>
    <lineage>
        <taxon>Bacteria</taxon>
        <taxon>Bacillati</taxon>
        <taxon>Actinomycetota</taxon>
        <taxon>Actinomycetes</taxon>
        <taxon>Kitasatosporales</taxon>
        <taxon>Streptomycetaceae</taxon>
        <taxon>Streptomyces</taxon>
    </lineage>
</organism>
<dbReference type="RefSeq" id="WP_345517693.1">
    <property type="nucleotide sequence ID" value="NZ_BAAAXD010000045.1"/>
</dbReference>
<evidence type="ECO:0000259" key="3">
    <source>
        <dbReference type="Pfam" id="PF13360"/>
    </source>
</evidence>
<name>A0ABV5RDC6_9ACTN</name>
<keyword evidence="2" id="KW-1133">Transmembrane helix</keyword>
<evidence type="ECO:0000256" key="1">
    <source>
        <dbReference type="SAM" id="MobiDB-lite"/>
    </source>
</evidence>
<gene>
    <name evidence="4" type="ORF">ACFFTL_23940</name>
</gene>
<dbReference type="EMBL" id="JBHMCG010000098">
    <property type="protein sequence ID" value="MFB9575257.1"/>
    <property type="molecule type" value="Genomic_DNA"/>
</dbReference>
<feature type="compositionally biased region" description="Pro residues" evidence="1">
    <location>
        <begin position="1"/>
        <end position="13"/>
    </location>
</feature>
<dbReference type="Proteomes" id="UP001589710">
    <property type="component" value="Unassembled WGS sequence"/>
</dbReference>